<dbReference type="AlphaFoldDB" id="L7JTY4"/>
<feature type="chain" id="PRO_5013311438" evidence="1">
    <location>
        <begin position="16"/>
        <end position="255"/>
    </location>
</feature>
<evidence type="ECO:0000256" key="1">
    <source>
        <dbReference type="SAM" id="SignalP"/>
    </source>
</evidence>
<keyword evidence="3" id="KW-1185">Reference proteome</keyword>
<reference evidence="2 3" key="1">
    <citation type="journal article" date="2012" name="PLoS Pathog.">
        <title>The genome of the obligate intracellular parasite Trachipleistophora hominis: new insights into microsporidian genome dynamics and reductive evolution.</title>
        <authorList>
            <person name="Heinz E."/>
            <person name="Williams T.A."/>
            <person name="Nakjang S."/>
            <person name="Noel C.J."/>
            <person name="Swan D.C."/>
            <person name="Goldberg A.V."/>
            <person name="Harris S.R."/>
            <person name="Weinmaier T."/>
            <person name="Markert S."/>
            <person name="Becher D."/>
            <person name="Bernhardt J."/>
            <person name="Dagan T."/>
            <person name="Hacker C."/>
            <person name="Lucocq J.M."/>
            <person name="Schweder T."/>
            <person name="Rattei T."/>
            <person name="Hall N."/>
            <person name="Hirt R.P."/>
            <person name="Embley T.M."/>
        </authorList>
    </citation>
    <scope>NUCLEOTIDE SEQUENCE [LARGE SCALE GENOMIC DNA]</scope>
</reference>
<proteinExistence type="predicted"/>
<accession>L7JTY4</accession>
<evidence type="ECO:0000313" key="3">
    <source>
        <dbReference type="Proteomes" id="UP000011185"/>
    </source>
</evidence>
<gene>
    <name evidence="2" type="ORF">THOM_2110</name>
</gene>
<evidence type="ECO:0000313" key="2">
    <source>
        <dbReference type="EMBL" id="ELQ74948.1"/>
    </source>
</evidence>
<dbReference type="InParanoid" id="L7JTY4"/>
<protein>
    <submittedName>
        <fullName evidence="2">Uncharacterized protein</fullName>
    </submittedName>
</protein>
<dbReference type="OrthoDB" id="2187049at2759"/>
<feature type="signal peptide" evidence="1">
    <location>
        <begin position="1"/>
        <end position="15"/>
    </location>
</feature>
<dbReference type="EMBL" id="JH994005">
    <property type="protein sequence ID" value="ELQ74948.1"/>
    <property type="molecule type" value="Genomic_DNA"/>
</dbReference>
<sequence length="255" mass="27976">MISVLLYFWMSYASYQDVMAPGLPCTIDNRTYNVDWKIHVQKSIVEAIHSVALSNIVAHETEREAIAGYFGTIFDELNQELLPFKVQFHLKLDGYNTDQTMGALSLDPSCEKSDAVSERTSAALTYLNQSFAGNVGLHLFVWGCNFIPPGSSISAFYSSLRCGRVAGIMWRGMKESRENVKNAIVNAIAGFIATDQGPVIDGAKLCAYMQQCVGMQGSEIGQLVEGTVPVFYTDSDSGALPDEKEALMAYNEVAH</sequence>
<organism evidence="2 3">
    <name type="scientific">Trachipleistophora hominis</name>
    <name type="common">Microsporidian parasite</name>
    <dbReference type="NCBI Taxonomy" id="72359"/>
    <lineage>
        <taxon>Eukaryota</taxon>
        <taxon>Fungi</taxon>
        <taxon>Fungi incertae sedis</taxon>
        <taxon>Microsporidia</taxon>
        <taxon>Pleistophoridae</taxon>
        <taxon>Trachipleistophora</taxon>
    </lineage>
</organism>
<dbReference type="OMA" id="GLHLFVW"/>
<keyword evidence="1" id="KW-0732">Signal</keyword>
<dbReference type="HOGENOM" id="CLU_092857_0_0_1"/>
<dbReference type="VEuPathDB" id="MicrosporidiaDB:THOM_2110"/>
<dbReference type="Proteomes" id="UP000011185">
    <property type="component" value="Unassembled WGS sequence"/>
</dbReference>
<name>L7JTY4_TRAHO</name>